<dbReference type="InterPro" id="IPR051829">
    <property type="entry name" value="Multiheme_Cytochr_ET"/>
</dbReference>
<evidence type="ECO:0000256" key="1">
    <source>
        <dbReference type="ARBA" id="ARBA00022729"/>
    </source>
</evidence>
<dbReference type="EMBL" id="AP028947">
    <property type="protein sequence ID" value="BET25697.1"/>
    <property type="molecule type" value="Genomic_DNA"/>
</dbReference>
<dbReference type="Gene3D" id="3.90.10.10">
    <property type="entry name" value="Cytochrome C3"/>
    <property type="match status" value="3"/>
</dbReference>
<organism evidence="3 4">
    <name type="scientific">Limnobacter thiooxidans</name>
    <dbReference type="NCBI Taxonomy" id="131080"/>
    <lineage>
        <taxon>Bacteria</taxon>
        <taxon>Pseudomonadati</taxon>
        <taxon>Pseudomonadota</taxon>
        <taxon>Betaproteobacteria</taxon>
        <taxon>Burkholderiales</taxon>
        <taxon>Burkholderiaceae</taxon>
        <taxon>Limnobacter</taxon>
    </lineage>
</organism>
<proteinExistence type="predicted"/>
<keyword evidence="4" id="KW-1185">Reference proteome</keyword>
<sequence>MAEKEQSLLEREQKALQRPLGLKRPLSWIFFLPMLLAFLVLPWVAMQSPELFGPEKIGVAEKAQQVRYDRLPVNAHPALQIDSLAQVRNTTAMSLDSIWNPGPLASPHSNLEGDCQACHAGDFSRVKDESCTACHSNMGLHVSEKTQPDTSFEEGRCASCHRDHKGRESLAEQNKHFVGANCADCHKNIKSVAPKTDTLAVADFAGDRHPAFRITVATGPESSDLRRIRMVTNTPVVEKTSLKFPHDVHLDPKGIDSPLKKVVMQCSNCHEPADTKTGFKPLTMENHCQECHKLSFEPALPDRQVPHGPVNAVLSTVEEFYSYLALHPEERNKVNAQRAVLRARPGEKEPNRSNLANLSGNPRAQAAFATVELFENTACAVCHEVKAKPGLGNTKTSGARMPQYEIAELNPAHPWMPMAKFDHKAHEFESCDSCHKANKSDKASDVLMPAIEGCQTCHAGSKPVLNKVQSNCGVCHEYHIHNKEVAAK</sequence>
<name>A0AA86IYB8_9BURK</name>
<dbReference type="GO" id="GO:0016491">
    <property type="term" value="F:oxidoreductase activity"/>
    <property type="evidence" value="ECO:0007669"/>
    <property type="project" value="TreeGrafter"/>
</dbReference>
<accession>A0AA86IYB8</accession>
<dbReference type="SUPFAM" id="SSF48695">
    <property type="entry name" value="Multiheme cytochromes"/>
    <property type="match status" value="1"/>
</dbReference>
<evidence type="ECO:0000313" key="4">
    <source>
        <dbReference type="Proteomes" id="UP001329151"/>
    </source>
</evidence>
<keyword evidence="2" id="KW-0812">Transmembrane</keyword>
<evidence type="ECO:0008006" key="5">
    <source>
        <dbReference type="Google" id="ProtNLM"/>
    </source>
</evidence>
<protein>
    <recommendedName>
        <fullName evidence="5">Cytochrome c7-like domain-containing protein</fullName>
    </recommendedName>
</protein>
<dbReference type="Proteomes" id="UP001329151">
    <property type="component" value="Chromosome"/>
</dbReference>
<evidence type="ECO:0000256" key="2">
    <source>
        <dbReference type="SAM" id="Phobius"/>
    </source>
</evidence>
<dbReference type="KEGG" id="lto:RGQ30_11980"/>
<dbReference type="CDD" id="cd08168">
    <property type="entry name" value="Cytochrom_C3"/>
    <property type="match status" value="2"/>
</dbReference>
<dbReference type="PANTHER" id="PTHR35038">
    <property type="entry name" value="DISSIMILATORY SULFITE REDUCTASE SIRA"/>
    <property type="match status" value="1"/>
</dbReference>
<keyword evidence="2" id="KW-1133">Transmembrane helix</keyword>
<reference evidence="3 4" key="1">
    <citation type="submission" date="2023-10" db="EMBL/GenBank/DDBJ databases">
        <title>Complete Genome Sequence of Limnobacter thiooxidans CS-K2T, Isolated from freshwater lake sediments in Bavaria, Germany.</title>
        <authorList>
            <person name="Naruki M."/>
            <person name="Watanabe A."/>
            <person name="Warashina T."/>
            <person name="Morita T."/>
            <person name="Arakawa K."/>
        </authorList>
    </citation>
    <scope>NUCLEOTIDE SEQUENCE [LARGE SCALE GENOMIC DNA]</scope>
    <source>
        <strain evidence="3 4">CS-K2</strain>
    </source>
</reference>
<dbReference type="AlphaFoldDB" id="A0AA86IYB8"/>
<feature type="transmembrane region" description="Helical" evidence="2">
    <location>
        <begin position="26"/>
        <end position="46"/>
    </location>
</feature>
<keyword evidence="2" id="KW-0472">Membrane</keyword>
<gene>
    <name evidence="3" type="ORF">RGQ30_11980</name>
</gene>
<evidence type="ECO:0000313" key="3">
    <source>
        <dbReference type="EMBL" id="BET25697.1"/>
    </source>
</evidence>
<dbReference type="PANTHER" id="PTHR35038:SF5">
    <property type="entry name" value="CYTOCHROME C-TYPE PROTEIN NRFB"/>
    <property type="match status" value="1"/>
</dbReference>
<dbReference type="InterPro" id="IPR036280">
    <property type="entry name" value="Multihaem_cyt_sf"/>
</dbReference>
<keyword evidence="1" id="KW-0732">Signal</keyword>